<dbReference type="AlphaFoldDB" id="A0A2P2QLY9"/>
<organism evidence="1">
    <name type="scientific">Rhizophora mucronata</name>
    <name type="common">Asiatic mangrove</name>
    <dbReference type="NCBI Taxonomy" id="61149"/>
    <lineage>
        <taxon>Eukaryota</taxon>
        <taxon>Viridiplantae</taxon>
        <taxon>Streptophyta</taxon>
        <taxon>Embryophyta</taxon>
        <taxon>Tracheophyta</taxon>
        <taxon>Spermatophyta</taxon>
        <taxon>Magnoliopsida</taxon>
        <taxon>eudicotyledons</taxon>
        <taxon>Gunneridae</taxon>
        <taxon>Pentapetalae</taxon>
        <taxon>rosids</taxon>
        <taxon>fabids</taxon>
        <taxon>Malpighiales</taxon>
        <taxon>Rhizophoraceae</taxon>
        <taxon>Rhizophora</taxon>
    </lineage>
</organism>
<accession>A0A2P2QLY9</accession>
<evidence type="ECO:0000313" key="1">
    <source>
        <dbReference type="EMBL" id="MBX67905.1"/>
    </source>
</evidence>
<name>A0A2P2QLY9_RHIMU</name>
<protein>
    <submittedName>
        <fullName evidence="1">Uncharacterized protein</fullName>
    </submittedName>
</protein>
<dbReference type="EMBL" id="GGEC01087421">
    <property type="protein sequence ID" value="MBX67905.1"/>
    <property type="molecule type" value="Transcribed_RNA"/>
</dbReference>
<proteinExistence type="predicted"/>
<reference evidence="1" key="1">
    <citation type="submission" date="2018-02" db="EMBL/GenBank/DDBJ databases">
        <title>Rhizophora mucronata_Transcriptome.</title>
        <authorList>
            <person name="Meera S.P."/>
            <person name="Sreeshan A."/>
            <person name="Augustine A."/>
        </authorList>
    </citation>
    <scope>NUCLEOTIDE SEQUENCE</scope>
    <source>
        <tissue evidence="1">Leaf</tissue>
    </source>
</reference>
<sequence>MKLVLCCYWSLIVMVNLKKQQKFSFLSNPSMFHLLKPMHSHSNLTLIATFSWIPSLCDWWSVPWTHAQRMYDMEESSESNWLSFELWHIQIN</sequence>